<evidence type="ECO:0000313" key="8">
    <source>
        <dbReference type="Proteomes" id="UP000585272"/>
    </source>
</evidence>
<dbReference type="InterPro" id="IPR051402">
    <property type="entry name" value="KPR-Related"/>
</dbReference>
<dbReference type="SUPFAM" id="SSF51735">
    <property type="entry name" value="NAD(P)-binding Rossmann-fold domains"/>
    <property type="match status" value="1"/>
</dbReference>
<comment type="caution">
    <text evidence="7">The sequence shown here is derived from an EMBL/GenBank/DDBJ whole genome shotgun (WGS) entry which is preliminary data.</text>
</comment>
<evidence type="ECO:0000256" key="3">
    <source>
        <dbReference type="ARBA" id="ARBA00023002"/>
    </source>
</evidence>
<dbReference type="RefSeq" id="WP_183342976.1">
    <property type="nucleotide sequence ID" value="NZ_JACHNU010000003.1"/>
</dbReference>
<protein>
    <recommendedName>
        <fullName evidence="4">2-dehydropantoate 2-reductase</fullName>
        <ecNumber evidence="4">1.1.1.169</ecNumber>
    </recommendedName>
    <alternativeName>
        <fullName evidence="4">Ketopantoate reductase</fullName>
    </alternativeName>
</protein>
<dbReference type="GO" id="GO:0008677">
    <property type="term" value="F:2-dehydropantoate 2-reductase activity"/>
    <property type="evidence" value="ECO:0007669"/>
    <property type="project" value="UniProtKB-EC"/>
</dbReference>
<dbReference type="Proteomes" id="UP000585272">
    <property type="component" value="Unassembled WGS sequence"/>
</dbReference>
<sequence>MSDLKIAILGPGGVGGFLAGALARAGDGVTVVARESTAALIARDGLRVQSVVLGDMVARPAATARLADDVDVLVVATKAAGLDDALARVEGEPALVVPLLNGLDHLPRLRERFGTRAVAGTIRIEADRPKAGVVVQTSPGVRVDLASADPERRPALERFAAALTAAGVPARVEASEPQVLWSKLVRLNALACTTSAFDLPLGEIRADAEKRAELVACVRETAAVANADGAAIDPDDTVAELDAAHATLGSSMRRDIAAGRVPELDAIPGAVMRAGARLAVPTPAVAALAARIARRAGIPAPSVA</sequence>
<comment type="similarity">
    <text evidence="1 4">Belongs to the ketopantoate reductase family.</text>
</comment>
<organism evidence="7 8">
    <name type="scientific">Conexibacter arvalis</name>
    <dbReference type="NCBI Taxonomy" id="912552"/>
    <lineage>
        <taxon>Bacteria</taxon>
        <taxon>Bacillati</taxon>
        <taxon>Actinomycetota</taxon>
        <taxon>Thermoleophilia</taxon>
        <taxon>Solirubrobacterales</taxon>
        <taxon>Conexibacteraceae</taxon>
        <taxon>Conexibacter</taxon>
    </lineage>
</organism>
<dbReference type="Pfam" id="PF02558">
    <property type="entry name" value="ApbA"/>
    <property type="match status" value="1"/>
</dbReference>
<evidence type="ECO:0000259" key="5">
    <source>
        <dbReference type="Pfam" id="PF02558"/>
    </source>
</evidence>
<comment type="function">
    <text evidence="4">Catalyzes the NADPH-dependent reduction of ketopantoate into pantoic acid.</text>
</comment>
<dbReference type="PANTHER" id="PTHR21708">
    <property type="entry name" value="PROBABLE 2-DEHYDROPANTOATE 2-REDUCTASE"/>
    <property type="match status" value="1"/>
</dbReference>
<dbReference type="GO" id="GO:0005737">
    <property type="term" value="C:cytoplasm"/>
    <property type="evidence" value="ECO:0007669"/>
    <property type="project" value="TreeGrafter"/>
</dbReference>
<keyword evidence="4" id="KW-0566">Pantothenate biosynthesis</keyword>
<feature type="domain" description="Ketopantoate reductase N-terminal" evidence="5">
    <location>
        <begin position="6"/>
        <end position="140"/>
    </location>
</feature>
<dbReference type="PANTHER" id="PTHR21708:SF26">
    <property type="entry name" value="2-DEHYDROPANTOATE 2-REDUCTASE"/>
    <property type="match status" value="1"/>
</dbReference>
<dbReference type="EMBL" id="JACHNU010000003">
    <property type="protein sequence ID" value="MBB4663252.1"/>
    <property type="molecule type" value="Genomic_DNA"/>
</dbReference>
<dbReference type="InterPro" id="IPR008927">
    <property type="entry name" value="6-PGluconate_DH-like_C_sf"/>
</dbReference>
<dbReference type="Pfam" id="PF08546">
    <property type="entry name" value="ApbA_C"/>
    <property type="match status" value="1"/>
</dbReference>
<evidence type="ECO:0000313" key="7">
    <source>
        <dbReference type="EMBL" id="MBB4663252.1"/>
    </source>
</evidence>
<evidence type="ECO:0000256" key="1">
    <source>
        <dbReference type="ARBA" id="ARBA00007870"/>
    </source>
</evidence>
<keyword evidence="3 4" id="KW-0560">Oxidoreductase</keyword>
<feature type="domain" description="Ketopantoate reductase C-terminal" evidence="6">
    <location>
        <begin position="179"/>
        <end position="292"/>
    </location>
</feature>
<dbReference type="NCBIfam" id="TIGR00745">
    <property type="entry name" value="apbA_panE"/>
    <property type="match status" value="1"/>
</dbReference>
<dbReference type="AlphaFoldDB" id="A0A840IEK2"/>
<dbReference type="UniPathway" id="UPA00028">
    <property type="reaction ID" value="UER00004"/>
</dbReference>
<comment type="catalytic activity">
    <reaction evidence="4">
        <text>(R)-pantoate + NADP(+) = 2-dehydropantoate + NADPH + H(+)</text>
        <dbReference type="Rhea" id="RHEA:16233"/>
        <dbReference type="ChEBI" id="CHEBI:11561"/>
        <dbReference type="ChEBI" id="CHEBI:15378"/>
        <dbReference type="ChEBI" id="CHEBI:15980"/>
        <dbReference type="ChEBI" id="CHEBI:57783"/>
        <dbReference type="ChEBI" id="CHEBI:58349"/>
        <dbReference type="EC" id="1.1.1.169"/>
    </reaction>
</comment>
<dbReference type="Gene3D" id="1.10.1040.10">
    <property type="entry name" value="N-(1-d-carboxylethyl)-l-norvaline Dehydrogenase, domain 2"/>
    <property type="match status" value="1"/>
</dbReference>
<dbReference type="SUPFAM" id="SSF48179">
    <property type="entry name" value="6-phosphogluconate dehydrogenase C-terminal domain-like"/>
    <property type="match status" value="1"/>
</dbReference>
<dbReference type="InterPro" id="IPR003710">
    <property type="entry name" value="ApbA"/>
</dbReference>
<dbReference type="GO" id="GO:0015940">
    <property type="term" value="P:pantothenate biosynthetic process"/>
    <property type="evidence" value="ECO:0007669"/>
    <property type="project" value="UniProtKB-UniPathway"/>
</dbReference>
<keyword evidence="8" id="KW-1185">Reference proteome</keyword>
<evidence type="ECO:0000259" key="6">
    <source>
        <dbReference type="Pfam" id="PF08546"/>
    </source>
</evidence>
<dbReference type="InterPro" id="IPR013332">
    <property type="entry name" value="KPR_N"/>
</dbReference>
<dbReference type="InterPro" id="IPR013752">
    <property type="entry name" value="KPA_reductase"/>
</dbReference>
<dbReference type="InterPro" id="IPR036291">
    <property type="entry name" value="NAD(P)-bd_dom_sf"/>
</dbReference>
<evidence type="ECO:0000256" key="4">
    <source>
        <dbReference type="RuleBase" id="RU362068"/>
    </source>
</evidence>
<name>A0A840IEK2_9ACTN</name>
<reference evidence="7 8" key="1">
    <citation type="submission" date="2020-08" db="EMBL/GenBank/DDBJ databases">
        <title>Genomic Encyclopedia of Archaeal and Bacterial Type Strains, Phase II (KMG-II): from individual species to whole genera.</title>
        <authorList>
            <person name="Goeker M."/>
        </authorList>
    </citation>
    <scope>NUCLEOTIDE SEQUENCE [LARGE SCALE GENOMIC DNA]</scope>
    <source>
        <strain evidence="7 8">DSM 23288</strain>
    </source>
</reference>
<keyword evidence="2 4" id="KW-0521">NADP</keyword>
<dbReference type="EC" id="1.1.1.169" evidence="4"/>
<dbReference type="InterPro" id="IPR013328">
    <property type="entry name" value="6PGD_dom2"/>
</dbReference>
<accession>A0A840IEK2</accession>
<proteinExistence type="inferred from homology"/>
<dbReference type="Gene3D" id="3.40.50.720">
    <property type="entry name" value="NAD(P)-binding Rossmann-like Domain"/>
    <property type="match status" value="1"/>
</dbReference>
<gene>
    <name evidence="7" type="ORF">BDZ31_002841</name>
</gene>
<comment type="pathway">
    <text evidence="4">Cofactor biosynthesis; (R)-pantothenate biosynthesis; (R)-pantoate from 3-methyl-2-oxobutanoate: step 2/2.</text>
</comment>
<evidence type="ECO:0000256" key="2">
    <source>
        <dbReference type="ARBA" id="ARBA00022857"/>
    </source>
</evidence>